<keyword evidence="2" id="KW-1185">Reference proteome</keyword>
<name>A0A9D4S6R9_DREPO</name>
<reference evidence="1" key="2">
    <citation type="submission" date="2020-11" db="EMBL/GenBank/DDBJ databases">
        <authorList>
            <person name="McCartney M.A."/>
            <person name="Auch B."/>
            <person name="Kono T."/>
            <person name="Mallez S."/>
            <person name="Becker A."/>
            <person name="Gohl D.M."/>
            <person name="Silverstein K.A.T."/>
            <person name="Koren S."/>
            <person name="Bechman K.B."/>
            <person name="Herman A."/>
            <person name="Abrahante J.E."/>
            <person name="Garbe J."/>
        </authorList>
    </citation>
    <scope>NUCLEOTIDE SEQUENCE</scope>
    <source>
        <strain evidence="1">Duluth1</strain>
        <tissue evidence="1">Whole animal</tissue>
    </source>
</reference>
<evidence type="ECO:0000313" key="2">
    <source>
        <dbReference type="Proteomes" id="UP000828390"/>
    </source>
</evidence>
<accession>A0A9D4S6R9</accession>
<dbReference type="AlphaFoldDB" id="A0A9D4S6R9"/>
<sequence>MYMYRGHFGNQGAQASQAREIELEPVAVHSRNSILSMRTRLLLEQLVTSRTVTQAKHFTLYWPPPVWVEVAVVGIVI</sequence>
<gene>
    <name evidence="1" type="ORF">DPMN_018861</name>
</gene>
<comment type="caution">
    <text evidence="1">The sequence shown here is derived from an EMBL/GenBank/DDBJ whole genome shotgun (WGS) entry which is preliminary data.</text>
</comment>
<protein>
    <submittedName>
        <fullName evidence="1">Uncharacterized protein</fullName>
    </submittedName>
</protein>
<evidence type="ECO:0000313" key="1">
    <source>
        <dbReference type="EMBL" id="KAH3894704.1"/>
    </source>
</evidence>
<proteinExistence type="predicted"/>
<reference evidence="1" key="1">
    <citation type="journal article" date="2019" name="bioRxiv">
        <title>The Genome of the Zebra Mussel, Dreissena polymorpha: A Resource for Invasive Species Research.</title>
        <authorList>
            <person name="McCartney M.A."/>
            <person name="Auch B."/>
            <person name="Kono T."/>
            <person name="Mallez S."/>
            <person name="Zhang Y."/>
            <person name="Obille A."/>
            <person name="Becker A."/>
            <person name="Abrahante J.E."/>
            <person name="Garbe J."/>
            <person name="Badalamenti J.P."/>
            <person name="Herman A."/>
            <person name="Mangelson H."/>
            <person name="Liachko I."/>
            <person name="Sullivan S."/>
            <person name="Sone E.D."/>
            <person name="Koren S."/>
            <person name="Silverstein K.A.T."/>
            <person name="Beckman K.B."/>
            <person name="Gohl D.M."/>
        </authorList>
    </citation>
    <scope>NUCLEOTIDE SEQUENCE</scope>
    <source>
        <strain evidence="1">Duluth1</strain>
        <tissue evidence="1">Whole animal</tissue>
    </source>
</reference>
<dbReference type="EMBL" id="JAIWYP010000001">
    <property type="protein sequence ID" value="KAH3894704.1"/>
    <property type="molecule type" value="Genomic_DNA"/>
</dbReference>
<organism evidence="1 2">
    <name type="scientific">Dreissena polymorpha</name>
    <name type="common">Zebra mussel</name>
    <name type="synonym">Mytilus polymorpha</name>
    <dbReference type="NCBI Taxonomy" id="45954"/>
    <lineage>
        <taxon>Eukaryota</taxon>
        <taxon>Metazoa</taxon>
        <taxon>Spiralia</taxon>
        <taxon>Lophotrochozoa</taxon>
        <taxon>Mollusca</taxon>
        <taxon>Bivalvia</taxon>
        <taxon>Autobranchia</taxon>
        <taxon>Heteroconchia</taxon>
        <taxon>Euheterodonta</taxon>
        <taxon>Imparidentia</taxon>
        <taxon>Neoheterodontei</taxon>
        <taxon>Myida</taxon>
        <taxon>Dreissenoidea</taxon>
        <taxon>Dreissenidae</taxon>
        <taxon>Dreissena</taxon>
    </lineage>
</organism>
<dbReference type="Proteomes" id="UP000828390">
    <property type="component" value="Unassembled WGS sequence"/>
</dbReference>